<gene>
    <name evidence="3" type="ORF">AKJ09_07320</name>
</gene>
<keyword evidence="2" id="KW-1133">Transmembrane helix</keyword>
<dbReference type="Proteomes" id="UP000064967">
    <property type="component" value="Chromosome"/>
</dbReference>
<keyword evidence="2" id="KW-0472">Membrane</keyword>
<keyword evidence="2" id="KW-0812">Transmembrane</keyword>
<name>A0A0K1Q4Q9_9BACT</name>
<feature type="coiled-coil region" evidence="1">
    <location>
        <begin position="456"/>
        <end position="490"/>
    </location>
</feature>
<feature type="transmembrane region" description="Helical" evidence="2">
    <location>
        <begin position="327"/>
        <end position="349"/>
    </location>
</feature>
<keyword evidence="4" id="KW-1185">Reference proteome</keyword>
<feature type="transmembrane region" description="Helical" evidence="2">
    <location>
        <begin position="106"/>
        <end position="129"/>
    </location>
</feature>
<keyword evidence="1" id="KW-0175">Coiled coil</keyword>
<dbReference type="PANTHER" id="PTHR47380">
    <property type="entry name" value="OS02G0533000 PROTEIN"/>
    <property type="match status" value="1"/>
</dbReference>
<dbReference type="KEGG" id="llu:AKJ09_07320"/>
<dbReference type="PANTHER" id="PTHR47380:SF4">
    <property type="entry name" value="OS02G0533000 PROTEIN"/>
    <property type="match status" value="1"/>
</dbReference>
<dbReference type="AlphaFoldDB" id="A0A0K1Q4Q9"/>
<evidence type="ECO:0000313" key="4">
    <source>
        <dbReference type="Proteomes" id="UP000064967"/>
    </source>
</evidence>
<accession>A0A0K1Q4Q9</accession>
<organism evidence="3 4">
    <name type="scientific">Labilithrix luteola</name>
    <dbReference type="NCBI Taxonomy" id="1391654"/>
    <lineage>
        <taxon>Bacteria</taxon>
        <taxon>Pseudomonadati</taxon>
        <taxon>Myxococcota</taxon>
        <taxon>Polyangia</taxon>
        <taxon>Polyangiales</taxon>
        <taxon>Labilitrichaceae</taxon>
        <taxon>Labilithrix</taxon>
    </lineage>
</organism>
<protein>
    <submittedName>
        <fullName evidence="3">Uncharacterized protein</fullName>
    </submittedName>
</protein>
<dbReference type="InterPro" id="IPR044200">
    <property type="entry name" value="At5g03900-like"/>
</dbReference>
<feature type="transmembrane region" description="Helical" evidence="2">
    <location>
        <begin position="361"/>
        <end position="383"/>
    </location>
</feature>
<reference evidence="3 4" key="1">
    <citation type="submission" date="2015-08" db="EMBL/GenBank/DDBJ databases">
        <authorList>
            <person name="Babu N.S."/>
            <person name="Beckwith C.J."/>
            <person name="Beseler K.G."/>
            <person name="Brison A."/>
            <person name="Carone J.V."/>
            <person name="Caskin T.P."/>
            <person name="Diamond M."/>
            <person name="Durham M.E."/>
            <person name="Foxe J.M."/>
            <person name="Go M."/>
            <person name="Henderson B.A."/>
            <person name="Jones I.B."/>
            <person name="McGettigan J.A."/>
            <person name="Micheletti S.J."/>
            <person name="Nasrallah M.E."/>
            <person name="Ortiz D."/>
            <person name="Piller C.R."/>
            <person name="Privatt S.R."/>
            <person name="Schneider S.L."/>
            <person name="Sharp S."/>
            <person name="Smith T.C."/>
            <person name="Stanton J.D."/>
            <person name="Ullery H.E."/>
            <person name="Wilson R.J."/>
            <person name="Serrano M.G."/>
            <person name="Buck G."/>
            <person name="Lee V."/>
            <person name="Wang Y."/>
            <person name="Carvalho R."/>
            <person name="Voegtly L."/>
            <person name="Shi R."/>
            <person name="Duckworth R."/>
            <person name="Johnson A."/>
            <person name="Loviza R."/>
            <person name="Walstead R."/>
            <person name="Shah Z."/>
            <person name="Kiflezghi M."/>
            <person name="Wade K."/>
            <person name="Ball S.L."/>
            <person name="Bradley K.W."/>
            <person name="Asai D.J."/>
            <person name="Bowman C.A."/>
            <person name="Russell D.A."/>
            <person name="Pope W.H."/>
            <person name="Jacobs-Sera D."/>
            <person name="Hendrix R.W."/>
            <person name="Hatfull G.F."/>
        </authorList>
    </citation>
    <scope>NUCLEOTIDE SEQUENCE [LARGE SCALE GENOMIC DNA]</scope>
    <source>
        <strain evidence="3 4">DSM 27648</strain>
    </source>
</reference>
<dbReference type="RefSeq" id="WP_240488678.1">
    <property type="nucleotide sequence ID" value="NZ_CP012333.1"/>
</dbReference>
<dbReference type="EMBL" id="CP012333">
    <property type="protein sequence ID" value="AKV00657.1"/>
    <property type="molecule type" value="Genomic_DNA"/>
</dbReference>
<dbReference type="STRING" id="1391654.AKJ09_07320"/>
<evidence type="ECO:0000256" key="2">
    <source>
        <dbReference type="SAM" id="Phobius"/>
    </source>
</evidence>
<proteinExistence type="predicted"/>
<evidence type="ECO:0000256" key="1">
    <source>
        <dbReference type="SAM" id="Coils"/>
    </source>
</evidence>
<sequence>MTEHVRSMEPTAAATVLQRALKDPTKPMTVADAQVVSGLSQRDTEAGLNWLTSEYRGHLRVTEEGDLVHLFPTGFTKPWETRETLAKIGTSIGRGLLGAGRFLVRAWLLVVMVSYALLFVALLVGLTFARQSNDRDDHSPALSIAGGLFRMIGDALFWTFHPFSPLYVGHGYGYGYGYGYRDEREWRDPRRRGRRDEQPDVPFYEKVNRFVFGPTKPPEDPHAMRARILESIRANKGRIGLADVMRVTGLPRHEADPLMAKLMLDHDGTVEVSEEGGIYYRFEGLRRTAGEAQAVMPPPAWATPPKLAPLTGNSGAANLGIALLNGFNLFASGWVMANGLTIANIQLLFSRHPPLVLPNDGLPLALGLVPFLFSLGLFVLPAVRAALRGRTEKKVAEENARLAILREVLARAPKGEPVTDETLRTVYRVATGHEPTSKEITARVVDLGGDVDVGPEGEVRYRFADLEAEAEALEEERAQASEAEARLGKVVFASDR</sequence>
<evidence type="ECO:0000313" key="3">
    <source>
        <dbReference type="EMBL" id="AKV00657.1"/>
    </source>
</evidence>